<feature type="non-terminal residue" evidence="1">
    <location>
        <position position="1"/>
    </location>
</feature>
<dbReference type="Proteomes" id="UP001627284">
    <property type="component" value="Unassembled WGS sequence"/>
</dbReference>
<organism evidence="1 2">
    <name type="scientific">Solanum stoloniferum</name>
    <dbReference type="NCBI Taxonomy" id="62892"/>
    <lineage>
        <taxon>Eukaryota</taxon>
        <taxon>Viridiplantae</taxon>
        <taxon>Streptophyta</taxon>
        <taxon>Embryophyta</taxon>
        <taxon>Tracheophyta</taxon>
        <taxon>Spermatophyta</taxon>
        <taxon>Magnoliopsida</taxon>
        <taxon>eudicotyledons</taxon>
        <taxon>Gunneridae</taxon>
        <taxon>Pentapetalae</taxon>
        <taxon>asterids</taxon>
        <taxon>lamiids</taxon>
        <taxon>Solanales</taxon>
        <taxon>Solanaceae</taxon>
        <taxon>Solanoideae</taxon>
        <taxon>Solaneae</taxon>
        <taxon>Solanum</taxon>
    </lineage>
</organism>
<comment type="caution">
    <text evidence="1">The sequence shown here is derived from an EMBL/GenBank/DDBJ whole genome shotgun (WGS) entry which is preliminary data.</text>
</comment>
<accession>A0ABD2USG2</accession>
<evidence type="ECO:0000313" key="2">
    <source>
        <dbReference type="Proteomes" id="UP001627284"/>
    </source>
</evidence>
<name>A0ABD2USG2_9SOLN</name>
<reference evidence="1 2" key="1">
    <citation type="submission" date="2024-05" db="EMBL/GenBank/DDBJ databases">
        <title>De novo assembly of an allotetraploid wild potato.</title>
        <authorList>
            <person name="Hosaka A.J."/>
        </authorList>
    </citation>
    <scope>NUCLEOTIDE SEQUENCE [LARGE SCALE GENOMIC DNA]</scope>
    <source>
        <tissue evidence="1">Young leaves</tissue>
    </source>
</reference>
<gene>
    <name evidence="1" type="ORF">AABB24_008349</name>
</gene>
<sequence length="109" mass="11943">QQTVPTALLLLPPAIRREQTQFAIQHTESNPSPASSSNRETYAANFCFFSNVPIPINIAAGTRSVLLSAFGMSQNPKEKVFVRIGEGIHFLNLEFLSVTPHIPNPNPCP</sequence>
<dbReference type="EMBL" id="JBJKTR010000004">
    <property type="protein sequence ID" value="KAL3371767.1"/>
    <property type="molecule type" value="Genomic_DNA"/>
</dbReference>
<proteinExistence type="predicted"/>
<protein>
    <submittedName>
        <fullName evidence="1">Uncharacterized protein</fullName>
    </submittedName>
</protein>
<dbReference type="AlphaFoldDB" id="A0ABD2USG2"/>
<keyword evidence="2" id="KW-1185">Reference proteome</keyword>
<evidence type="ECO:0000313" key="1">
    <source>
        <dbReference type="EMBL" id="KAL3371767.1"/>
    </source>
</evidence>